<gene>
    <name evidence="2" type="ORF">S01H4_35550</name>
</gene>
<dbReference type="PROSITE" id="PS51411">
    <property type="entry name" value="PSP1_C"/>
    <property type="match status" value="1"/>
</dbReference>
<name>X1BEE4_9ZZZZ</name>
<evidence type="ECO:0000313" key="2">
    <source>
        <dbReference type="EMBL" id="GAG79572.1"/>
    </source>
</evidence>
<protein>
    <recommendedName>
        <fullName evidence="1">PSP1 C-terminal domain-containing protein</fullName>
    </recommendedName>
</protein>
<accession>X1BEE4</accession>
<feature type="domain" description="PSP1 C-terminal" evidence="1">
    <location>
        <begin position="58"/>
        <end position="125"/>
    </location>
</feature>
<dbReference type="Pfam" id="PF04468">
    <property type="entry name" value="PSP1"/>
    <property type="match status" value="1"/>
</dbReference>
<dbReference type="AlphaFoldDB" id="X1BEE4"/>
<sequence>MALVGIEIYPTRGMVHVICKKTNLETRDWCLYPLRDGMGLGRIKFICLSSEKTTFLGGEKIRKATPEDRAEFERRHQIEKKSYQIALEKISSHKLPMKLIATKYPLESSRITFHYTAKERVDFRA</sequence>
<dbReference type="PANTHER" id="PTHR43830">
    <property type="entry name" value="PROTEIN PSP1"/>
    <property type="match status" value="1"/>
</dbReference>
<dbReference type="GO" id="GO:0005737">
    <property type="term" value="C:cytoplasm"/>
    <property type="evidence" value="ECO:0007669"/>
    <property type="project" value="TreeGrafter"/>
</dbReference>
<proteinExistence type="predicted"/>
<organism evidence="2">
    <name type="scientific">marine sediment metagenome</name>
    <dbReference type="NCBI Taxonomy" id="412755"/>
    <lineage>
        <taxon>unclassified sequences</taxon>
        <taxon>metagenomes</taxon>
        <taxon>ecological metagenomes</taxon>
    </lineage>
</organism>
<feature type="non-terminal residue" evidence="2">
    <location>
        <position position="125"/>
    </location>
</feature>
<dbReference type="InterPro" id="IPR007557">
    <property type="entry name" value="PSP1_C"/>
</dbReference>
<reference evidence="2" key="1">
    <citation type="journal article" date="2014" name="Front. Microbiol.">
        <title>High frequency of phylogenetically diverse reductive dehalogenase-homologous genes in deep subseafloor sedimentary metagenomes.</title>
        <authorList>
            <person name="Kawai M."/>
            <person name="Futagami T."/>
            <person name="Toyoda A."/>
            <person name="Takaki Y."/>
            <person name="Nishi S."/>
            <person name="Hori S."/>
            <person name="Arai W."/>
            <person name="Tsubouchi T."/>
            <person name="Morono Y."/>
            <person name="Uchiyama I."/>
            <person name="Ito T."/>
            <person name="Fujiyama A."/>
            <person name="Inagaki F."/>
            <person name="Takami H."/>
        </authorList>
    </citation>
    <scope>NUCLEOTIDE SEQUENCE</scope>
    <source>
        <strain evidence="2">Expedition CK06-06</strain>
    </source>
</reference>
<dbReference type="EMBL" id="BART01018913">
    <property type="protein sequence ID" value="GAG79572.1"/>
    <property type="molecule type" value="Genomic_DNA"/>
</dbReference>
<dbReference type="InterPro" id="IPR047767">
    <property type="entry name" value="PSP1-like"/>
</dbReference>
<evidence type="ECO:0000259" key="1">
    <source>
        <dbReference type="PROSITE" id="PS51411"/>
    </source>
</evidence>
<comment type="caution">
    <text evidence="2">The sequence shown here is derived from an EMBL/GenBank/DDBJ whole genome shotgun (WGS) entry which is preliminary data.</text>
</comment>
<dbReference type="PANTHER" id="PTHR43830:SF3">
    <property type="entry name" value="PROTEIN PSP1"/>
    <property type="match status" value="1"/>
</dbReference>